<dbReference type="GO" id="GO:0016020">
    <property type="term" value="C:membrane"/>
    <property type="evidence" value="ECO:0007669"/>
    <property type="project" value="InterPro"/>
</dbReference>
<dbReference type="PROSITE" id="PS50885">
    <property type="entry name" value="HAMP"/>
    <property type="match status" value="1"/>
</dbReference>
<dbReference type="PANTHER" id="PTHR33121:SF70">
    <property type="entry name" value="SIGNALING PROTEIN YKOW"/>
    <property type="match status" value="1"/>
</dbReference>
<dbReference type="EMBL" id="CP036200">
    <property type="protein sequence ID" value="QBF82205.1"/>
    <property type="molecule type" value="Genomic_DNA"/>
</dbReference>
<keyword evidence="1" id="KW-0812">Transmembrane</keyword>
<feature type="domain" description="HAMP" evidence="3">
    <location>
        <begin position="187"/>
        <end position="243"/>
    </location>
</feature>
<dbReference type="PANTHER" id="PTHR33121">
    <property type="entry name" value="CYCLIC DI-GMP PHOSPHODIESTERASE PDEF"/>
    <property type="match status" value="1"/>
</dbReference>
<dbReference type="Gene3D" id="6.10.340.10">
    <property type="match status" value="1"/>
</dbReference>
<dbReference type="GO" id="GO:0007165">
    <property type="term" value="P:signal transduction"/>
    <property type="evidence" value="ECO:0007669"/>
    <property type="project" value="InterPro"/>
</dbReference>
<feature type="domain" description="GGDEF" evidence="4">
    <location>
        <begin position="279"/>
        <end position="412"/>
    </location>
</feature>
<dbReference type="SMART" id="SM00267">
    <property type="entry name" value="GGDEF"/>
    <property type="match status" value="1"/>
</dbReference>
<dbReference type="InterPro" id="IPR029787">
    <property type="entry name" value="Nucleotide_cyclase"/>
</dbReference>
<dbReference type="OrthoDB" id="9804951at2"/>
<keyword evidence="1" id="KW-0472">Membrane</keyword>
<dbReference type="InterPro" id="IPR035919">
    <property type="entry name" value="EAL_sf"/>
</dbReference>
<evidence type="ECO:0000313" key="6">
    <source>
        <dbReference type="Proteomes" id="UP000291106"/>
    </source>
</evidence>
<accession>A0A411PF87</accession>
<dbReference type="AlphaFoldDB" id="A0A411PF87"/>
<dbReference type="Gene3D" id="3.20.20.450">
    <property type="entry name" value="EAL domain"/>
    <property type="match status" value="1"/>
</dbReference>
<reference evidence="5 6" key="1">
    <citation type="submission" date="2019-02" db="EMBL/GenBank/DDBJ databases">
        <title>Shewanella sp. D4-2 isolated from Dokdo Island.</title>
        <authorList>
            <person name="Baek K."/>
        </authorList>
    </citation>
    <scope>NUCLEOTIDE SEQUENCE [LARGE SCALE GENOMIC DNA]</scope>
    <source>
        <strain evidence="5 6">D4-2</strain>
    </source>
</reference>
<proteinExistence type="predicted"/>
<dbReference type="InterPro" id="IPR043128">
    <property type="entry name" value="Rev_trsase/Diguanyl_cyclase"/>
</dbReference>
<dbReference type="KEGG" id="smai:EXU30_05435"/>
<dbReference type="CDD" id="cd01948">
    <property type="entry name" value="EAL"/>
    <property type="match status" value="1"/>
</dbReference>
<dbReference type="SUPFAM" id="SSF141868">
    <property type="entry name" value="EAL domain-like"/>
    <property type="match status" value="1"/>
</dbReference>
<feature type="transmembrane region" description="Helical" evidence="1">
    <location>
        <begin position="163"/>
        <end position="185"/>
    </location>
</feature>
<dbReference type="InterPro" id="IPR000160">
    <property type="entry name" value="GGDEF_dom"/>
</dbReference>
<organism evidence="5 6">
    <name type="scientific">Shewanella maritima</name>
    <dbReference type="NCBI Taxonomy" id="2520507"/>
    <lineage>
        <taxon>Bacteria</taxon>
        <taxon>Pseudomonadati</taxon>
        <taxon>Pseudomonadota</taxon>
        <taxon>Gammaproteobacteria</taxon>
        <taxon>Alteromonadales</taxon>
        <taxon>Shewanellaceae</taxon>
        <taxon>Shewanella</taxon>
    </lineage>
</organism>
<dbReference type="InterPro" id="IPR003660">
    <property type="entry name" value="HAMP_dom"/>
</dbReference>
<dbReference type="Proteomes" id="UP000291106">
    <property type="component" value="Chromosome"/>
</dbReference>
<dbReference type="GO" id="GO:0071111">
    <property type="term" value="F:cyclic-guanylate-specific phosphodiesterase activity"/>
    <property type="evidence" value="ECO:0007669"/>
    <property type="project" value="InterPro"/>
</dbReference>
<dbReference type="Pfam" id="PF00563">
    <property type="entry name" value="EAL"/>
    <property type="match status" value="1"/>
</dbReference>
<name>A0A411PF87_9GAMM</name>
<feature type="transmembrane region" description="Helical" evidence="1">
    <location>
        <begin position="15"/>
        <end position="37"/>
    </location>
</feature>
<dbReference type="PROSITE" id="PS50887">
    <property type="entry name" value="GGDEF"/>
    <property type="match status" value="1"/>
</dbReference>
<evidence type="ECO:0000313" key="5">
    <source>
        <dbReference type="EMBL" id="QBF82205.1"/>
    </source>
</evidence>
<evidence type="ECO:0000259" key="2">
    <source>
        <dbReference type="PROSITE" id="PS50883"/>
    </source>
</evidence>
<dbReference type="RefSeq" id="WP_130598177.1">
    <property type="nucleotide sequence ID" value="NZ_CP036200.1"/>
</dbReference>
<dbReference type="SUPFAM" id="SSF55073">
    <property type="entry name" value="Nucleotide cyclase"/>
    <property type="match status" value="1"/>
</dbReference>
<dbReference type="PROSITE" id="PS50883">
    <property type="entry name" value="EAL"/>
    <property type="match status" value="1"/>
</dbReference>
<protein>
    <submittedName>
        <fullName evidence="5">EAL domain-containing protein</fullName>
    </submittedName>
</protein>
<gene>
    <name evidence="5" type="ORF">EXU30_05435</name>
</gene>
<sequence>MNASFKSLTWKQTNLVVFTALFFAIAIFIVEIALVVISTKQQLTASQQELLDSVEQTTANAVWSLDDKLANQTLEGIIKVDHVGSAVIELDDGSLFVSAANEAAELSENYYMLSTKLFGGLKEISRPLYRPFYFEGSKQQQLIGTLTIFYDTQKLTNSLFDQLQLSFIATLARALLLTLVLTVVFHRFLTQPIAQISEAIDKIDTDSPDENLLPTAKAHKDDELGLVTSKFNQILLQFSQTQNKLRKMATRDPLTGLPNRTLLLETLNVTIQRSRVHKRNFALLFIDLDRFKNVNDSLGHALGDQFLARIARILERVVGDNGSVSRLGGDEFVILADDIENPDQAADFVDKLLMHLNAPVQLDEHAIHPAASIGISIYPEDGVCAEDLIRHADIAMYSAKAAGSNQWSFFKQQMTEQAAVRLRTEASLHDALKNNEFLLYFQPKLDLQTGDVVSCEALIRWKKDGKLVSPVSFIPVAEETGIIIPIGRWVIEQSCKIIREWQKQYNFALPISVNVASQQFADASLIPDIKQLALRHQVSPELLEIEITETSLMNNIDEAIVKLEQLKNAGFGIAVDDFGTGYSSLSYLRHLPITTMKIDRAFVNDLPDDNAIASTILMLGKQLNLDIVAEGIETQEQLDWLKEHDCPIGQGFFYSQPLPLEEFELKYVLPNANEVGTKSSLTAINDQQSIAN</sequence>
<evidence type="ECO:0000259" key="4">
    <source>
        <dbReference type="PROSITE" id="PS50887"/>
    </source>
</evidence>
<evidence type="ECO:0000259" key="3">
    <source>
        <dbReference type="PROSITE" id="PS50885"/>
    </source>
</evidence>
<dbReference type="Pfam" id="PF00990">
    <property type="entry name" value="GGDEF"/>
    <property type="match status" value="1"/>
</dbReference>
<dbReference type="CDD" id="cd01949">
    <property type="entry name" value="GGDEF"/>
    <property type="match status" value="1"/>
</dbReference>
<keyword evidence="6" id="KW-1185">Reference proteome</keyword>
<dbReference type="NCBIfam" id="TIGR00254">
    <property type="entry name" value="GGDEF"/>
    <property type="match status" value="1"/>
</dbReference>
<keyword evidence="1" id="KW-1133">Transmembrane helix</keyword>
<dbReference type="InterPro" id="IPR050706">
    <property type="entry name" value="Cyclic-di-GMP_PDE-like"/>
</dbReference>
<dbReference type="InterPro" id="IPR001633">
    <property type="entry name" value="EAL_dom"/>
</dbReference>
<evidence type="ECO:0000256" key="1">
    <source>
        <dbReference type="SAM" id="Phobius"/>
    </source>
</evidence>
<dbReference type="Gene3D" id="3.30.70.270">
    <property type="match status" value="1"/>
</dbReference>
<feature type="domain" description="EAL" evidence="2">
    <location>
        <begin position="421"/>
        <end position="671"/>
    </location>
</feature>
<dbReference type="SMART" id="SM00052">
    <property type="entry name" value="EAL"/>
    <property type="match status" value="1"/>
</dbReference>